<accession>A0A5B8J5P3</accession>
<proteinExistence type="predicted"/>
<dbReference type="EMBL" id="CP042266">
    <property type="protein sequence ID" value="QDY75351.1"/>
    <property type="molecule type" value="Genomic_DNA"/>
</dbReference>
<dbReference type="Proteomes" id="UP000320580">
    <property type="component" value="Chromosome"/>
</dbReference>
<protein>
    <submittedName>
        <fullName evidence="1">Uncharacterized protein</fullName>
    </submittedName>
</protein>
<name>A0A5B8J5P3_9ACTN</name>
<keyword evidence="2" id="KW-1185">Reference proteome</keyword>
<evidence type="ECO:0000313" key="1">
    <source>
        <dbReference type="EMBL" id="QDY75351.1"/>
    </source>
</evidence>
<dbReference type="KEGG" id="sqz:FQU76_01250"/>
<dbReference type="AlphaFoldDB" id="A0A5B8J5P3"/>
<reference evidence="1 2" key="1">
    <citation type="submission" date="2019-07" db="EMBL/GenBank/DDBJ databases">
        <authorList>
            <person name="Zhu P."/>
        </authorList>
    </citation>
    <scope>NUCLEOTIDE SEQUENCE [LARGE SCALE GENOMIC DNA]</scope>
    <source>
        <strain evidence="1 2">SSL-25</strain>
    </source>
</reference>
<organism evidence="1 2">
    <name type="scientific">Streptomyces qinzhouensis</name>
    <dbReference type="NCBI Taxonomy" id="2599401"/>
    <lineage>
        <taxon>Bacteria</taxon>
        <taxon>Bacillati</taxon>
        <taxon>Actinomycetota</taxon>
        <taxon>Actinomycetes</taxon>
        <taxon>Kitasatosporales</taxon>
        <taxon>Streptomycetaceae</taxon>
        <taxon>Streptomyces</taxon>
    </lineage>
</organism>
<gene>
    <name evidence="1" type="ORF">FQU76_01250</name>
</gene>
<sequence>MSPRGRRAARPPSGHRAEAPLAQGTLVVTVLNKAGHAKEFDFAQLAVAAPMQQSLAVLFAAQSARWTSHGTAESTWKKLHLFARFLSELERPPPDLDGLTAAMLKRWRTRHIGSSAGRNTLQLVRALLWRDPRLADGPVAEELARRIPSSSPSKQSYDEEERERVRLAAQKQFRAALLRIRDNSELLHQWRSGTLDEGSREWRIGQILDEVARTGDVPRKVGPQGRVFMRNHRLLGGRSPEVTWGRLFLTRGELTALAVLLTDRFGWNLSVYDRMPTPTIAPAVAETAAKTYQVQIEKRRRGGGRWYSTENITDSGASSRGRLITQALEATEHGRHLAARLAPGTDLLMVARTGRIGQEHQDLDRPMPVGPLAFGVSGTDGRRWARAHQLGGSPFQRTRRTTVTREGRPLQQALGTHESVYVLPDKHVQRAAQSVIADGAAEALEQARDVVFRGSLNPRRVPGHQETATADCEDATASPWLAADGDCRADYLLCLACPNAHVHPGHHPRLAHLHQRLLSLRSALPEDLWNRHWQDHLLRLDDLRSKLGPAAWSAALGQVDEGDHLVIDLLLEGNLAP</sequence>
<evidence type="ECO:0000313" key="2">
    <source>
        <dbReference type="Proteomes" id="UP000320580"/>
    </source>
</evidence>
<dbReference type="OrthoDB" id="3353677at2"/>